<name>A0A1Y2FAZ5_9FUNG</name>
<dbReference type="Pfam" id="PF26052">
    <property type="entry name" value="BRE1B"/>
    <property type="match status" value="1"/>
</dbReference>
<accession>A0A1Y2FAZ5</accession>
<dbReference type="InterPro" id="IPR013956">
    <property type="entry name" value="E3_ubiquit_lig_Bre1"/>
</dbReference>
<evidence type="ECO:0000313" key="11">
    <source>
        <dbReference type="Proteomes" id="UP000193920"/>
    </source>
</evidence>
<keyword evidence="6" id="KW-0833">Ubl conjugation pathway</keyword>
<dbReference type="InterPro" id="IPR058642">
    <property type="entry name" value="BRE1A/B-like_dom"/>
</dbReference>
<comment type="caution">
    <text evidence="10">The sequence shown here is derived from an EMBL/GenBank/DDBJ whole genome shotgun (WGS) entry which is preliminary data.</text>
</comment>
<dbReference type="STRING" id="1754190.A0A1Y2FAZ5"/>
<feature type="coiled-coil region" evidence="7">
    <location>
        <begin position="329"/>
        <end position="395"/>
    </location>
</feature>
<gene>
    <name evidence="10" type="ORF">LY90DRAFT_500182</name>
</gene>
<keyword evidence="4 6" id="KW-0862">Zinc</keyword>
<dbReference type="GO" id="GO:0008270">
    <property type="term" value="F:zinc ion binding"/>
    <property type="evidence" value="ECO:0007669"/>
    <property type="project" value="UniProtKB-KW"/>
</dbReference>
<sequence>MDRKRPQTDDSSLKSPPGKILKTEIDDSMDISKNEDINKLITLDAPDDYLLAYQKEAIWRRMESYKGELAKTKERVNKLQNREQKHLDKFMILGKYWIKIEEEINFFLSKIDNKDSALDIDKIEFLKKLYQSEDDEKKLDIFEKLFINYFNKIKSSLDKILEKKIEKPINEKELINKIEKQNKISSDNAITYQAKFEKANTKISDLEEQINDLKVQITILENKLNKKKCLTTSAKYSTLNKDSAIGHSYSNDGKGDVNIVKLNEELNVKSLLSEKRLEEIKNLEAEKLRLNNEINEYKKQLIDIPEEQIIDSSLYKSLQIQCGYLKSEADSCKAQLEKLTREYEALKADRQAFMDQLEQEDHNRRKALLSDIRKLEQEKTKLHSEKESLQQALELRNSKDQTEIYQNHEIRVIANTRKDRIICLEKQIQRLRMKMATDAGDKELLEMHDDATAEEIIDRLRKQIDQQKKELEEKSLKLKSYETIPKNENEQHEVIKHFFNLKK</sequence>
<dbReference type="UniPathway" id="UPA00143"/>
<feature type="domain" description="BRE1A/B-like" evidence="9">
    <location>
        <begin position="306"/>
        <end position="437"/>
    </location>
</feature>
<dbReference type="GO" id="GO:0005634">
    <property type="term" value="C:nucleus"/>
    <property type="evidence" value="ECO:0007669"/>
    <property type="project" value="UniProtKB-SubCell"/>
</dbReference>
<evidence type="ECO:0000256" key="4">
    <source>
        <dbReference type="ARBA" id="ARBA00022833"/>
    </source>
</evidence>
<dbReference type="AlphaFoldDB" id="A0A1Y2FAZ5"/>
<evidence type="ECO:0000256" key="3">
    <source>
        <dbReference type="ARBA" id="ARBA00022771"/>
    </source>
</evidence>
<comment type="subcellular location">
    <subcellularLocation>
        <location evidence="1 6">Nucleus</location>
    </subcellularLocation>
</comment>
<proteinExistence type="inferred from homology"/>
<protein>
    <recommendedName>
        <fullName evidence="6">E3 ubiquitin protein ligase</fullName>
        <ecNumber evidence="6">2.3.2.27</ecNumber>
    </recommendedName>
</protein>
<reference evidence="10 11" key="1">
    <citation type="submission" date="2016-08" db="EMBL/GenBank/DDBJ databases">
        <title>A Parts List for Fungal Cellulosomes Revealed by Comparative Genomics.</title>
        <authorList>
            <consortium name="DOE Joint Genome Institute"/>
            <person name="Haitjema C.H."/>
            <person name="Gilmore S.P."/>
            <person name="Henske J.K."/>
            <person name="Solomon K.V."/>
            <person name="De Groot R."/>
            <person name="Kuo A."/>
            <person name="Mondo S.J."/>
            <person name="Salamov A.A."/>
            <person name="Labutti K."/>
            <person name="Zhao Z."/>
            <person name="Chiniquy J."/>
            <person name="Barry K."/>
            <person name="Brewer H.M."/>
            <person name="Purvine S.O."/>
            <person name="Wright A.T."/>
            <person name="Boxma B."/>
            <person name="Van Alen T."/>
            <person name="Hackstein J.H."/>
            <person name="Baker S.E."/>
            <person name="Grigoriev I.V."/>
            <person name="O'Malley M.A."/>
        </authorList>
    </citation>
    <scope>NUCLEOTIDE SEQUENCE [LARGE SCALE GENOMIC DNA]</scope>
    <source>
        <strain evidence="10 11">G1</strain>
    </source>
</reference>
<comment type="pathway">
    <text evidence="6">Protein modification; protein ubiquitination.</text>
</comment>
<dbReference type="GO" id="GO:0016567">
    <property type="term" value="P:protein ubiquitination"/>
    <property type="evidence" value="ECO:0007669"/>
    <property type="project" value="UniProtKB-UniRule"/>
</dbReference>
<keyword evidence="6" id="KW-0808">Transferase</keyword>
<evidence type="ECO:0000256" key="8">
    <source>
        <dbReference type="SAM" id="MobiDB-lite"/>
    </source>
</evidence>
<dbReference type="GO" id="GO:0061630">
    <property type="term" value="F:ubiquitin protein ligase activity"/>
    <property type="evidence" value="ECO:0007669"/>
    <property type="project" value="UniProtKB-EC"/>
</dbReference>
<organism evidence="10 11">
    <name type="scientific">Neocallimastix californiae</name>
    <dbReference type="NCBI Taxonomy" id="1754190"/>
    <lineage>
        <taxon>Eukaryota</taxon>
        <taxon>Fungi</taxon>
        <taxon>Fungi incertae sedis</taxon>
        <taxon>Chytridiomycota</taxon>
        <taxon>Chytridiomycota incertae sedis</taxon>
        <taxon>Neocallimastigomycetes</taxon>
        <taxon>Neocallimastigales</taxon>
        <taxon>Neocallimastigaceae</taxon>
        <taxon>Neocallimastix</taxon>
    </lineage>
</organism>
<feature type="region of interest" description="Disordered" evidence="8">
    <location>
        <begin position="1"/>
        <end position="25"/>
    </location>
</feature>
<dbReference type="OrthoDB" id="10266039at2759"/>
<evidence type="ECO:0000256" key="6">
    <source>
        <dbReference type="RuleBase" id="RU365038"/>
    </source>
</evidence>
<keyword evidence="3 6" id="KW-0863">Zinc-finger</keyword>
<feature type="coiled-coil region" evidence="7">
    <location>
        <begin position="273"/>
        <end position="300"/>
    </location>
</feature>
<keyword evidence="5 6" id="KW-0539">Nucleus</keyword>
<evidence type="ECO:0000259" key="9">
    <source>
        <dbReference type="Pfam" id="PF26052"/>
    </source>
</evidence>
<feature type="coiled-coil region" evidence="7">
    <location>
        <begin position="189"/>
        <end position="230"/>
    </location>
</feature>
<dbReference type="EMBL" id="MCOG01000011">
    <property type="protein sequence ID" value="ORY81090.1"/>
    <property type="molecule type" value="Genomic_DNA"/>
</dbReference>
<evidence type="ECO:0000256" key="5">
    <source>
        <dbReference type="ARBA" id="ARBA00023242"/>
    </source>
</evidence>
<dbReference type="PANTHER" id="PTHR23163">
    <property type="entry name" value="RING FINGER PROTEIN-RELATED"/>
    <property type="match status" value="1"/>
</dbReference>
<keyword evidence="2 6" id="KW-0479">Metal-binding</keyword>
<keyword evidence="6 7" id="KW-0175">Coiled coil</keyword>
<keyword evidence="6" id="KW-0156">Chromatin regulator</keyword>
<comment type="catalytic activity">
    <reaction evidence="6">
        <text>S-ubiquitinyl-[E2 ubiquitin-conjugating enzyme]-L-cysteine + [acceptor protein]-L-lysine = [E2 ubiquitin-conjugating enzyme]-L-cysteine + N(6)-ubiquitinyl-[acceptor protein]-L-lysine.</text>
        <dbReference type="EC" id="2.3.2.27"/>
    </reaction>
</comment>
<evidence type="ECO:0000313" key="10">
    <source>
        <dbReference type="EMBL" id="ORY81090.1"/>
    </source>
</evidence>
<dbReference type="GO" id="GO:0033503">
    <property type="term" value="C:HULC complex"/>
    <property type="evidence" value="ECO:0007669"/>
    <property type="project" value="TreeGrafter"/>
</dbReference>
<evidence type="ECO:0000256" key="7">
    <source>
        <dbReference type="SAM" id="Coils"/>
    </source>
</evidence>
<feature type="compositionally biased region" description="Basic and acidic residues" evidence="8">
    <location>
        <begin position="1"/>
        <end position="12"/>
    </location>
</feature>
<feature type="coiled-coil region" evidence="7">
    <location>
        <begin position="62"/>
        <end position="89"/>
    </location>
</feature>
<evidence type="ECO:0000256" key="1">
    <source>
        <dbReference type="ARBA" id="ARBA00004123"/>
    </source>
</evidence>
<dbReference type="GO" id="GO:0006325">
    <property type="term" value="P:chromatin organization"/>
    <property type="evidence" value="ECO:0007669"/>
    <property type="project" value="UniProtKB-KW"/>
</dbReference>
<dbReference type="PANTHER" id="PTHR23163:SF0">
    <property type="entry name" value="E3 UBIQUITIN-PROTEIN LIGASE BRE1"/>
    <property type="match status" value="1"/>
</dbReference>
<dbReference type="Proteomes" id="UP000193920">
    <property type="component" value="Unassembled WGS sequence"/>
</dbReference>
<dbReference type="EC" id="2.3.2.27" evidence="6"/>
<keyword evidence="11" id="KW-1185">Reference proteome</keyword>
<evidence type="ECO:0000256" key="2">
    <source>
        <dbReference type="ARBA" id="ARBA00022723"/>
    </source>
</evidence>
<comment type="similarity">
    <text evidence="6">Belongs to the BRE1 family.</text>
</comment>
<feature type="coiled-coil region" evidence="7">
    <location>
        <begin position="450"/>
        <end position="484"/>
    </location>
</feature>